<reference evidence="2 3" key="1">
    <citation type="submission" date="2019-01" db="EMBL/GenBank/DDBJ databases">
        <title>Sphingomonas mucosissima sp. nov. and Sphingomonas desiccabilis sp. nov., from biological soil crusts in the Colorado Plateau, USA.</title>
        <authorList>
            <person name="Zhu D."/>
        </authorList>
    </citation>
    <scope>NUCLEOTIDE SEQUENCE [LARGE SCALE GENOMIC DNA]</scope>
    <source>
        <strain evidence="2 3">CP1D</strain>
    </source>
</reference>
<dbReference type="PANTHER" id="PTHR45947">
    <property type="entry name" value="SULFOQUINOVOSYL TRANSFERASE SQD2"/>
    <property type="match status" value="1"/>
</dbReference>
<dbReference type="InterPro" id="IPR050194">
    <property type="entry name" value="Glycosyltransferase_grp1"/>
</dbReference>
<dbReference type="CDD" id="cd03801">
    <property type="entry name" value="GT4_PimA-like"/>
    <property type="match status" value="1"/>
</dbReference>
<evidence type="ECO:0000313" key="2">
    <source>
        <dbReference type="EMBL" id="RXZ32073.1"/>
    </source>
</evidence>
<dbReference type="SUPFAM" id="SSF53756">
    <property type="entry name" value="UDP-Glycosyltransferase/glycogen phosphorylase"/>
    <property type="match status" value="1"/>
</dbReference>
<evidence type="ECO:0000259" key="1">
    <source>
        <dbReference type="Pfam" id="PF13439"/>
    </source>
</evidence>
<keyword evidence="3" id="KW-1185">Reference proteome</keyword>
<dbReference type="GO" id="GO:0016757">
    <property type="term" value="F:glycosyltransferase activity"/>
    <property type="evidence" value="ECO:0007669"/>
    <property type="project" value="TreeGrafter"/>
</dbReference>
<dbReference type="Proteomes" id="UP000292347">
    <property type="component" value="Unassembled WGS sequence"/>
</dbReference>
<dbReference type="Pfam" id="PF13692">
    <property type="entry name" value="Glyco_trans_1_4"/>
    <property type="match status" value="1"/>
</dbReference>
<dbReference type="Gene3D" id="3.40.50.2000">
    <property type="entry name" value="Glycogen Phosphorylase B"/>
    <property type="match status" value="2"/>
</dbReference>
<name>A0A4Q2IR25_9SPHN</name>
<keyword evidence="2" id="KW-0808">Transferase</keyword>
<accession>A0A4Q2IR25</accession>
<protein>
    <submittedName>
        <fullName evidence="2">Glycosyltransferase</fullName>
    </submittedName>
</protein>
<dbReference type="OrthoDB" id="7847955at2"/>
<dbReference type="PANTHER" id="PTHR45947:SF3">
    <property type="entry name" value="SULFOQUINOVOSYL TRANSFERASE SQD2"/>
    <property type="match status" value="1"/>
</dbReference>
<gene>
    <name evidence="2" type="ORF">EO081_12915</name>
</gene>
<dbReference type="InterPro" id="IPR028098">
    <property type="entry name" value="Glyco_trans_4-like_N"/>
</dbReference>
<dbReference type="Pfam" id="PF13439">
    <property type="entry name" value="Glyco_transf_4"/>
    <property type="match status" value="1"/>
</dbReference>
<proteinExistence type="predicted"/>
<dbReference type="RefSeq" id="WP_129342285.1">
    <property type="nucleotide sequence ID" value="NZ_JACIDD010000002.1"/>
</dbReference>
<sequence>MGSRVLITADAVGGVWQYATDLACALAPLGFQPTVAVLGPEPNVAQRAPVEAAGIPILETGLPLDWLCDGPVPVREAGEALATLVREQGFDLVHCNMPTLAASGAFGVPLVAVAHGCLATWWDAANGTKLPPDYRWQRTLTEQGFRAADRVVAPTAAFAAVIQRTYGLTDLPLAVHNGRRPLVEGEGAPADCVFTAGRLWDQVKQTRLLDRVAARLPVPFHAAGALVGPHGEQVPADHLQPLGLLSEAELAEWLVQRPIFVSAARFEPFGLAVLEAAAAGCPLVLADLPTFRELWDGAAVFVAPQDEDGFVAAIEAIRADPARRGALGEAAQARAARYTPAAVARDMAAVYRDLLEPAATLTRSAAA</sequence>
<comment type="caution">
    <text evidence="2">The sequence shown here is derived from an EMBL/GenBank/DDBJ whole genome shotgun (WGS) entry which is preliminary data.</text>
</comment>
<feature type="domain" description="Glycosyltransferase subfamily 4-like N-terminal" evidence="1">
    <location>
        <begin position="12"/>
        <end position="173"/>
    </location>
</feature>
<evidence type="ECO:0000313" key="3">
    <source>
        <dbReference type="Proteomes" id="UP000292347"/>
    </source>
</evidence>
<dbReference type="EMBL" id="SDPT01000002">
    <property type="protein sequence ID" value="RXZ32073.1"/>
    <property type="molecule type" value="Genomic_DNA"/>
</dbReference>
<organism evidence="2 3">
    <name type="scientific">Sphingomonas desiccabilis</name>
    <dbReference type="NCBI Taxonomy" id="429134"/>
    <lineage>
        <taxon>Bacteria</taxon>
        <taxon>Pseudomonadati</taxon>
        <taxon>Pseudomonadota</taxon>
        <taxon>Alphaproteobacteria</taxon>
        <taxon>Sphingomonadales</taxon>
        <taxon>Sphingomonadaceae</taxon>
        <taxon>Sphingomonas</taxon>
    </lineage>
</organism>
<dbReference type="AlphaFoldDB" id="A0A4Q2IR25"/>